<proteinExistence type="predicted"/>
<protein>
    <recommendedName>
        <fullName evidence="2">Sulfotransferase domain-containing protein</fullName>
    </recommendedName>
</protein>
<evidence type="ECO:0000313" key="1">
    <source>
        <dbReference type="EMBL" id="KKM73681.1"/>
    </source>
</evidence>
<comment type="caution">
    <text evidence="1">The sequence shown here is derived from an EMBL/GenBank/DDBJ whole genome shotgun (WGS) entry which is preliminary data.</text>
</comment>
<dbReference type="Gene3D" id="3.40.50.300">
    <property type="entry name" value="P-loop containing nucleotide triphosphate hydrolases"/>
    <property type="match status" value="1"/>
</dbReference>
<name>A0A0F9KG16_9ZZZZ</name>
<feature type="non-terminal residue" evidence="1">
    <location>
        <position position="148"/>
    </location>
</feature>
<sequence length="148" mass="17564">MNSDIVIYGISRCGNHIVIYWILENLGKSGIFYNDVSLEFDVNKPDANLPEVKKARYNGVYSSDVKPINIYSYENKPINTQHNERILSIFRDPYNWVASLLQHNEVRPKHKKWPINWIIEHYIQNFKTICRESLAWINYSTWVISPKY</sequence>
<gene>
    <name evidence="1" type="ORF">LCGC14_1408050</name>
</gene>
<organism evidence="1">
    <name type="scientific">marine sediment metagenome</name>
    <dbReference type="NCBI Taxonomy" id="412755"/>
    <lineage>
        <taxon>unclassified sequences</taxon>
        <taxon>metagenomes</taxon>
        <taxon>ecological metagenomes</taxon>
    </lineage>
</organism>
<dbReference type="InterPro" id="IPR027417">
    <property type="entry name" value="P-loop_NTPase"/>
</dbReference>
<accession>A0A0F9KG16</accession>
<reference evidence="1" key="1">
    <citation type="journal article" date="2015" name="Nature">
        <title>Complex archaea that bridge the gap between prokaryotes and eukaryotes.</title>
        <authorList>
            <person name="Spang A."/>
            <person name="Saw J.H."/>
            <person name="Jorgensen S.L."/>
            <person name="Zaremba-Niedzwiedzka K."/>
            <person name="Martijn J."/>
            <person name="Lind A.E."/>
            <person name="van Eijk R."/>
            <person name="Schleper C."/>
            <person name="Guy L."/>
            <person name="Ettema T.J."/>
        </authorList>
    </citation>
    <scope>NUCLEOTIDE SEQUENCE</scope>
</reference>
<dbReference type="EMBL" id="LAZR01009262">
    <property type="protein sequence ID" value="KKM73681.1"/>
    <property type="molecule type" value="Genomic_DNA"/>
</dbReference>
<evidence type="ECO:0008006" key="2">
    <source>
        <dbReference type="Google" id="ProtNLM"/>
    </source>
</evidence>
<dbReference type="AlphaFoldDB" id="A0A0F9KG16"/>